<organism evidence="2 3">
    <name type="scientific">Leptothrix cholodnii (strain ATCC 51168 / LMG 8142 / SP-6)</name>
    <name type="common">Leptothrix discophora (strain SP-6)</name>
    <dbReference type="NCBI Taxonomy" id="395495"/>
    <lineage>
        <taxon>Bacteria</taxon>
        <taxon>Pseudomonadati</taxon>
        <taxon>Pseudomonadota</taxon>
        <taxon>Betaproteobacteria</taxon>
        <taxon>Burkholderiales</taxon>
        <taxon>Sphaerotilaceae</taxon>
        <taxon>Leptothrix</taxon>
    </lineage>
</organism>
<evidence type="ECO:0000313" key="2">
    <source>
        <dbReference type="EMBL" id="ACB34774.1"/>
    </source>
</evidence>
<dbReference type="InterPro" id="IPR051099">
    <property type="entry name" value="AGR/TXD"/>
</dbReference>
<dbReference type="KEGG" id="lch:Lcho_2509"/>
<dbReference type="PANTHER" id="PTHR15337:SF11">
    <property type="entry name" value="THIOREDOXIN DOMAIN-CONTAINING PROTEIN"/>
    <property type="match status" value="1"/>
</dbReference>
<dbReference type="Gene3D" id="3.40.30.10">
    <property type="entry name" value="Glutaredoxin"/>
    <property type="match status" value="1"/>
</dbReference>
<evidence type="ECO:0000256" key="1">
    <source>
        <dbReference type="ARBA" id="ARBA00022729"/>
    </source>
</evidence>
<keyword evidence="3" id="KW-1185">Reference proteome</keyword>
<gene>
    <name evidence="2" type="ordered locus">Lcho_2509</name>
</gene>
<keyword evidence="2" id="KW-0413">Isomerase</keyword>
<dbReference type="OrthoDB" id="7629852at2"/>
<name>B1Y6D8_LEPCP</name>
<dbReference type="Pfam" id="PF13899">
    <property type="entry name" value="Thioredoxin_7"/>
    <property type="match status" value="1"/>
</dbReference>
<dbReference type="STRING" id="395495.Lcho_2509"/>
<dbReference type="HOGENOM" id="CLU_110659_1_1_4"/>
<evidence type="ECO:0000313" key="3">
    <source>
        <dbReference type="Proteomes" id="UP000001693"/>
    </source>
</evidence>
<accession>B1Y6D8</accession>
<dbReference type="PANTHER" id="PTHR15337">
    <property type="entry name" value="ANTERIOR GRADIENT PROTEIN-RELATED"/>
    <property type="match status" value="1"/>
</dbReference>
<dbReference type="eggNOG" id="COG0526">
    <property type="taxonomic scope" value="Bacteria"/>
</dbReference>
<reference evidence="2 3" key="1">
    <citation type="submission" date="2008-03" db="EMBL/GenBank/DDBJ databases">
        <title>Complete sequence of Leptothrix cholodnii SP-6.</title>
        <authorList>
            <consortium name="US DOE Joint Genome Institute"/>
            <person name="Copeland A."/>
            <person name="Lucas S."/>
            <person name="Lapidus A."/>
            <person name="Glavina del Rio T."/>
            <person name="Dalin E."/>
            <person name="Tice H."/>
            <person name="Bruce D."/>
            <person name="Goodwin L."/>
            <person name="Pitluck S."/>
            <person name="Chertkov O."/>
            <person name="Brettin T."/>
            <person name="Detter J.C."/>
            <person name="Han C."/>
            <person name="Kuske C.R."/>
            <person name="Schmutz J."/>
            <person name="Larimer F."/>
            <person name="Land M."/>
            <person name="Hauser L."/>
            <person name="Kyrpides N."/>
            <person name="Lykidis A."/>
            <person name="Emerson D."/>
            <person name="Richardson P."/>
        </authorList>
    </citation>
    <scope>NUCLEOTIDE SEQUENCE [LARGE SCALE GENOMIC DNA]</scope>
    <source>
        <strain evidence="3">ATCC 51168 / LMG 8142 / SP-6</strain>
    </source>
</reference>
<dbReference type="Proteomes" id="UP000001693">
    <property type="component" value="Chromosome"/>
</dbReference>
<dbReference type="SUPFAM" id="SSF52833">
    <property type="entry name" value="Thioredoxin-like"/>
    <property type="match status" value="1"/>
</dbReference>
<sequence precursor="true">MKLRILAPIAAVLLLGGAALWFSGVGRPAGPPPYDEAADARKDVAQALASARAANLPALVIFGANWCEDCRALDKSLKTTRNAELMAKEFVTVKVDVGNFNRNLDLTTQYGNPTKKGIPAAVLVSPAGEVIYSTRAGELSNARRMGDSGIFEFFRKVAENAPAKS</sequence>
<protein>
    <submittedName>
        <fullName evidence="2">Putative thiol-disulfide isomerase and thioredoxin</fullName>
    </submittedName>
</protein>
<dbReference type="RefSeq" id="WP_012347530.1">
    <property type="nucleotide sequence ID" value="NC_010524.1"/>
</dbReference>
<dbReference type="GO" id="GO:0016853">
    <property type="term" value="F:isomerase activity"/>
    <property type="evidence" value="ECO:0007669"/>
    <property type="project" value="UniProtKB-KW"/>
</dbReference>
<keyword evidence="1" id="KW-0732">Signal</keyword>
<proteinExistence type="predicted"/>
<dbReference type="AlphaFoldDB" id="B1Y6D8"/>
<dbReference type="InterPro" id="IPR036249">
    <property type="entry name" value="Thioredoxin-like_sf"/>
</dbReference>
<dbReference type="EMBL" id="CP001013">
    <property type="protein sequence ID" value="ACB34774.1"/>
    <property type="molecule type" value="Genomic_DNA"/>
</dbReference>